<feature type="compositionally biased region" description="Polar residues" evidence="4">
    <location>
        <begin position="287"/>
        <end position="297"/>
    </location>
</feature>
<feature type="compositionally biased region" description="Basic and acidic residues" evidence="4">
    <location>
        <begin position="101"/>
        <end position="119"/>
    </location>
</feature>
<dbReference type="Pfam" id="PF00076">
    <property type="entry name" value="RRM_1"/>
    <property type="match status" value="1"/>
</dbReference>
<dbReference type="PANTHER" id="PTHR15683">
    <property type="entry name" value="SCAFFOLD ATTACHMENT FACTOR B-RELATED"/>
    <property type="match status" value="1"/>
</dbReference>
<evidence type="ECO:0000256" key="3">
    <source>
        <dbReference type="PROSITE-ProRule" id="PRU00176"/>
    </source>
</evidence>
<dbReference type="InterPro" id="IPR051738">
    <property type="entry name" value="SAF_Modulators"/>
</dbReference>
<dbReference type="InterPro" id="IPR012677">
    <property type="entry name" value="Nucleotide-bd_a/b_plait_sf"/>
</dbReference>
<feature type="domain" description="RRM" evidence="5">
    <location>
        <begin position="203"/>
        <end position="281"/>
    </location>
</feature>
<feature type="compositionally biased region" description="Basic and acidic residues" evidence="4">
    <location>
        <begin position="298"/>
        <end position="323"/>
    </location>
</feature>
<dbReference type="EMBL" id="CAJFCJ010000010">
    <property type="protein sequence ID" value="CAD5119364.1"/>
    <property type="molecule type" value="Genomic_DNA"/>
</dbReference>
<feature type="compositionally biased region" description="Acidic residues" evidence="4">
    <location>
        <begin position="77"/>
        <end position="90"/>
    </location>
</feature>
<feature type="region of interest" description="Disordered" evidence="4">
    <location>
        <begin position="442"/>
        <end position="519"/>
    </location>
</feature>
<keyword evidence="2" id="KW-0539">Nucleus</keyword>
<evidence type="ECO:0000259" key="5">
    <source>
        <dbReference type="PROSITE" id="PS50102"/>
    </source>
</evidence>
<dbReference type="PROSITE" id="PS50102">
    <property type="entry name" value="RRM"/>
    <property type="match status" value="1"/>
</dbReference>
<dbReference type="GO" id="GO:0005634">
    <property type="term" value="C:nucleus"/>
    <property type="evidence" value="ECO:0007669"/>
    <property type="project" value="UniProtKB-SubCell"/>
</dbReference>
<dbReference type="GO" id="GO:0050684">
    <property type="term" value="P:regulation of mRNA processing"/>
    <property type="evidence" value="ECO:0007669"/>
    <property type="project" value="TreeGrafter"/>
</dbReference>
<dbReference type="PANTHER" id="PTHR15683:SF8">
    <property type="entry name" value="SCAFFOLD ATTACHMENT FACTOR B, ISOFORM B"/>
    <property type="match status" value="1"/>
</dbReference>
<feature type="region of interest" description="Disordered" evidence="4">
    <location>
        <begin position="77"/>
        <end position="203"/>
    </location>
</feature>
<feature type="region of interest" description="Disordered" evidence="4">
    <location>
        <begin position="287"/>
        <end position="323"/>
    </location>
</feature>
<feature type="region of interest" description="Disordered" evidence="4">
    <location>
        <begin position="366"/>
        <end position="389"/>
    </location>
</feature>
<evidence type="ECO:0000256" key="1">
    <source>
        <dbReference type="ARBA" id="ARBA00004123"/>
    </source>
</evidence>
<feature type="compositionally biased region" description="Polar residues" evidence="4">
    <location>
        <begin position="534"/>
        <end position="561"/>
    </location>
</feature>
<sequence>MAVGEGNLQKKFCELNASELNLVLKNRNLSTKGTIDDLKRRLREDVEKKGQTIDEVVFKLANKEDKDSEEDTITITLDEEDESILDEENKDESNENVSGDEAEKAVKKVESVEEGKEETFIVNVDDASQNALDADLPTVDSIDHEEKQREIEGHKVQETLTNKEVRDDHKTRGEDNSEKEGKEKDSKKDEVCEQRMQEKREDRSLWVSNLPTHARAADLKTLFTSYGTVIVAKVVMKKDKESSKVFGLIIMSKKEEAERAMNELHDTEFEEKILSITKPDPKILELAQSQKPKANSPSKRESGERNTRLETEREQERREEEKRRIKKRREDMERRKERIRRQRIREDHERLARMERLEQRKRIELQKQRDRQRQIEQLQREESAKLERERERLRMERERFEREKLEMQRLERERIRMERERIERERQLERDKEQLRNFQRQLEEQKRSQKRPYDNNRGREDWDSKRRMDVRESSDNRRNRRTPPSSSGRRHDNNWWPEQEKGGNRNTNGGGNNNQTWLPNTNVATLLMGLAAQHNKQQPQQPHSTTSDSRYDYKSTNQRRY</sequence>
<feature type="region of interest" description="Disordered" evidence="4">
    <location>
        <begin position="533"/>
        <end position="561"/>
    </location>
</feature>
<keyword evidence="3" id="KW-0694">RNA-binding</keyword>
<dbReference type="GO" id="GO:0043565">
    <property type="term" value="F:sequence-specific DNA binding"/>
    <property type="evidence" value="ECO:0007669"/>
    <property type="project" value="TreeGrafter"/>
</dbReference>
<proteinExistence type="predicted"/>
<reference evidence="6 7" key="1">
    <citation type="submission" date="2020-08" db="EMBL/GenBank/DDBJ databases">
        <authorList>
            <person name="Hejnol A."/>
        </authorList>
    </citation>
    <scope>NUCLEOTIDE SEQUENCE [LARGE SCALE GENOMIC DNA]</scope>
</reference>
<evidence type="ECO:0000313" key="7">
    <source>
        <dbReference type="Proteomes" id="UP000549394"/>
    </source>
</evidence>
<comment type="subcellular location">
    <subcellularLocation>
        <location evidence="1">Nucleus</location>
    </subcellularLocation>
</comment>
<evidence type="ECO:0000256" key="2">
    <source>
        <dbReference type="ARBA" id="ARBA00023242"/>
    </source>
</evidence>
<dbReference type="SUPFAM" id="SSF54928">
    <property type="entry name" value="RNA-binding domain, RBD"/>
    <property type="match status" value="1"/>
</dbReference>
<keyword evidence="7" id="KW-1185">Reference proteome</keyword>
<feature type="compositionally biased region" description="Basic and acidic residues" evidence="4">
    <location>
        <begin position="442"/>
        <end position="477"/>
    </location>
</feature>
<dbReference type="InterPro" id="IPR035979">
    <property type="entry name" value="RBD_domain_sf"/>
</dbReference>
<dbReference type="GO" id="GO:0006357">
    <property type="term" value="P:regulation of transcription by RNA polymerase II"/>
    <property type="evidence" value="ECO:0007669"/>
    <property type="project" value="TreeGrafter"/>
</dbReference>
<dbReference type="InterPro" id="IPR000504">
    <property type="entry name" value="RRM_dom"/>
</dbReference>
<feature type="compositionally biased region" description="Basic and acidic residues" evidence="4">
    <location>
        <begin position="489"/>
        <end position="503"/>
    </location>
</feature>
<dbReference type="OrthoDB" id="271725at2759"/>
<protein>
    <submittedName>
        <fullName evidence="6">DgyrCDS7981</fullName>
    </submittedName>
</protein>
<evidence type="ECO:0000313" key="6">
    <source>
        <dbReference type="EMBL" id="CAD5119364.1"/>
    </source>
</evidence>
<name>A0A7I8VST5_9ANNE</name>
<dbReference type="GO" id="GO:0003723">
    <property type="term" value="F:RNA binding"/>
    <property type="evidence" value="ECO:0007669"/>
    <property type="project" value="UniProtKB-UniRule"/>
</dbReference>
<dbReference type="AlphaFoldDB" id="A0A7I8VST5"/>
<comment type="caution">
    <text evidence="6">The sequence shown here is derived from an EMBL/GenBank/DDBJ whole genome shotgun (WGS) entry which is preliminary data.</text>
</comment>
<dbReference type="Gene3D" id="3.30.70.330">
    <property type="match status" value="1"/>
</dbReference>
<dbReference type="SMART" id="SM00360">
    <property type="entry name" value="RRM"/>
    <property type="match status" value="1"/>
</dbReference>
<evidence type="ECO:0000256" key="4">
    <source>
        <dbReference type="SAM" id="MobiDB-lite"/>
    </source>
</evidence>
<gene>
    <name evidence="6" type="ORF">DGYR_LOCUS7618</name>
</gene>
<organism evidence="6 7">
    <name type="scientific">Dimorphilus gyrociliatus</name>
    <dbReference type="NCBI Taxonomy" id="2664684"/>
    <lineage>
        <taxon>Eukaryota</taxon>
        <taxon>Metazoa</taxon>
        <taxon>Spiralia</taxon>
        <taxon>Lophotrochozoa</taxon>
        <taxon>Annelida</taxon>
        <taxon>Polychaeta</taxon>
        <taxon>Polychaeta incertae sedis</taxon>
        <taxon>Dinophilidae</taxon>
        <taxon>Dimorphilus</taxon>
    </lineage>
</organism>
<dbReference type="Proteomes" id="UP000549394">
    <property type="component" value="Unassembled WGS sequence"/>
</dbReference>
<feature type="compositionally biased region" description="Basic and acidic residues" evidence="4">
    <location>
        <begin position="141"/>
        <end position="203"/>
    </location>
</feature>
<accession>A0A7I8VST5</accession>